<dbReference type="SUPFAM" id="SSF46785">
    <property type="entry name" value="Winged helix' DNA-binding domain"/>
    <property type="match status" value="1"/>
</dbReference>
<evidence type="ECO:0000313" key="2">
    <source>
        <dbReference type="EMBL" id="TCO16571.1"/>
    </source>
</evidence>
<dbReference type="SMART" id="SM00347">
    <property type="entry name" value="HTH_MARR"/>
    <property type="match status" value="1"/>
</dbReference>
<dbReference type="PANTHER" id="PTHR33164">
    <property type="entry name" value="TRANSCRIPTIONAL REGULATOR, MARR FAMILY"/>
    <property type="match status" value="1"/>
</dbReference>
<organism evidence="2 3">
    <name type="scientific">Kribbella steppae</name>
    <dbReference type="NCBI Taxonomy" id="2512223"/>
    <lineage>
        <taxon>Bacteria</taxon>
        <taxon>Bacillati</taxon>
        <taxon>Actinomycetota</taxon>
        <taxon>Actinomycetes</taxon>
        <taxon>Propionibacteriales</taxon>
        <taxon>Kribbellaceae</taxon>
        <taxon>Kribbella</taxon>
    </lineage>
</organism>
<dbReference type="PRINTS" id="PR00598">
    <property type="entry name" value="HTHMARR"/>
</dbReference>
<keyword evidence="2" id="KW-0238">DNA-binding</keyword>
<accession>A0A4R2GYP6</accession>
<dbReference type="InterPro" id="IPR036390">
    <property type="entry name" value="WH_DNA-bd_sf"/>
</dbReference>
<dbReference type="InterPro" id="IPR036388">
    <property type="entry name" value="WH-like_DNA-bd_sf"/>
</dbReference>
<evidence type="ECO:0000313" key="3">
    <source>
        <dbReference type="Proteomes" id="UP000294508"/>
    </source>
</evidence>
<dbReference type="PROSITE" id="PS50995">
    <property type="entry name" value="HTH_MARR_2"/>
    <property type="match status" value="1"/>
</dbReference>
<dbReference type="Proteomes" id="UP000294508">
    <property type="component" value="Unassembled WGS sequence"/>
</dbReference>
<dbReference type="GO" id="GO:0006950">
    <property type="term" value="P:response to stress"/>
    <property type="evidence" value="ECO:0007669"/>
    <property type="project" value="TreeGrafter"/>
</dbReference>
<dbReference type="EMBL" id="SLWN01000020">
    <property type="protein sequence ID" value="TCO16571.1"/>
    <property type="molecule type" value="Genomic_DNA"/>
</dbReference>
<dbReference type="Gene3D" id="1.10.10.10">
    <property type="entry name" value="Winged helix-like DNA-binding domain superfamily/Winged helix DNA-binding domain"/>
    <property type="match status" value="1"/>
</dbReference>
<sequence length="143" mass="15742">METLAGTTTFVLHKVAVASRRAIADRLAERPGLTLWQYAALAELGDHGPAAQNSLAAALGMDPSDMVRLMDELITKRLVGRERDPADRRRYRITLTVKGRTALTTAAKVIREVERTTLQPLSAAERATLHALVTKIRTRSVKD</sequence>
<gene>
    <name evidence="2" type="ORF">EV652_12064</name>
</gene>
<dbReference type="RefSeq" id="WP_132215360.1">
    <property type="nucleotide sequence ID" value="NZ_SLWN01000020.1"/>
</dbReference>
<dbReference type="Pfam" id="PF12802">
    <property type="entry name" value="MarR_2"/>
    <property type="match status" value="1"/>
</dbReference>
<dbReference type="GO" id="GO:0003700">
    <property type="term" value="F:DNA-binding transcription factor activity"/>
    <property type="evidence" value="ECO:0007669"/>
    <property type="project" value="InterPro"/>
</dbReference>
<proteinExistence type="predicted"/>
<dbReference type="PANTHER" id="PTHR33164:SF43">
    <property type="entry name" value="HTH-TYPE TRANSCRIPTIONAL REPRESSOR YETL"/>
    <property type="match status" value="1"/>
</dbReference>
<dbReference type="InterPro" id="IPR000835">
    <property type="entry name" value="HTH_MarR-typ"/>
</dbReference>
<keyword evidence="3" id="KW-1185">Reference proteome</keyword>
<dbReference type="OrthoDB" id="3215333at2"/>
<dbReference type="GO" id="GO:0003677">
    <property type="term" value="F:DNA binding"/>
    <property type="evidence" value="ECO:0007669"/>
    <property type="project" value="UniProtKB-KW"/>
</dbReference>
<evidence type="ECO:0000259" key="1">
    <source>
        <dbReference type="PROSITE" id="PS50995"/>
    </source>
</evidence>
<dbReference type="InterPro" id="IPR039422">
    <property type="entry name" value="MarR/SlyA-like"/>
</dbReference>
<reference evidence="2 3" key="1">
    <citation type="journal article" date="2015" name="Stand. Genomic Sci.">
        <title>Genomic Encyclopedia of Bacterial and Archaeal Type Strains, Phase III: the genomes of soil and plant-associated and newly described type strains.</title>
        <authorList>
            <person name="Whitman W.B."/>
            <person name="Woyke T."/>
            <person name="Klenk H.P."/>
            <person name="Zhou Y."/>
            <person name="Lilburn T.G."/>
            <person name="Beck B.J."/>
            <person name="De Vos P."/>
            <person name="Vandamme P."/>
            <person name="Eisen J.A."/>
            <person name="Garrity G."/>
            <person name="Hugenholtz P."/>
            <person name="Kyrpides N.C."/>
        </authorList>
    </citation>
    <scope>NUCLEOTIDE SEQUENCE [LARGE SCALE GENOMIC DNA]</scope>
    <source>
        <strain evidence="2 3">VKM Ac-2572</strain>
    </source>
</reference>
<dbReference type="AlphaFoldDB" id="A0A4R2GYP6"/>
<protein>
    <submittedName>
        <fullName evidence="2">DNA-binding MarR family transcriptional regulator</fullName>
    </submittedName>
</protein>
<name>A0A4R2GYP6_9ACTN</name>
<comment type="caution">
    <text evidence="2">The sequence shown here is derived from an EMBL/GenBank/DDBJ whole genome shotgun (WGS) entry which is preliminary data.</text>
</comment>
<feature type="domain" description="HTH marR-type" evidence="1">
    <location>
        <begin position="5"/>
        <end position="138"/>
    </location>
</feature>